<protein>
    <recommendedName>
        <fullName evidence="4">Glyoxysomal processing protease, glyoxysomal</fullName>
    </recommendedName>
</protein>
<dbReference type="AlphaFoldDB" id="A0AAV0PD05"/>
<sequence>MNLPATVDSVRTLAAMVRVSGPDPHGRKMRNQAFHHYSSGITTLSASAVLLPEAFFDADAASRILPGADRRGGALLLTVASVIEPFVAAHHRQSTSQGLPDLIPEAKIDVMLEGMLELEERVDAVEDGDSRWICAELLRLVDVPDSSMALQSLIQASSGSPHHGWETGWSLASQDSGPKPYGKSLDSSMLESHWETKEYRSPTNMSRSITRLAVLGIPLPKNLPCVPVAALTKRGDFLLAMGSPFGIMSPLHFFNSISVGSIANHYHPPRSPKTSLLMADIRCLPGTEGGPAFDKYGRFIGILISPLRQTSTGAEIQLVIPWEAIASACIDLLLKEPENAAADKEVHINKGNLNAVGVVHNHDSAVPSLVPVEKAMPSICLVTMGEGVWASGVLLNEQGLVLTNAHLLEPWRFGRTTVSGGGNEIGSEIIPCHLSREDVYQKNNRGFLNTQEALVDPSRGSNFSFKEHQTIRVRLDHVDPWIWCSAKVVYISRGPLDVALLQLENVPAHISPISVDLSCPALGSKAYVIGHALFGPKCGFSPSVCSGVVAKIVRSKATSYDRSHGKDSQIPAMLETTAAVHPGGSGGAVVNSEGQMIGLVTRYINHTGGFSQLLMIIEVLHIFWLSDVIFGHSNTRHGRGTVIPHLNFSIPCAALAPIFEFSKDMQDIMLLKQLDQPNDDLSSVWSLLPPLSPKPKPELPLNNIQDSLKKSGKGSKFAKFLAESDEVLRRPVAATQLGKVGSSSSTNESIHLPSKL</sequence>
<evidence type="ECO:0000313" key="2">
    <source>
        <dbReference type="EMBL" id="CAI0468738.1"/>
    </source>
</evidence>
<keyword evidence="3" id="KW-1185">Reference proteome</keyword>
<evidence type="ECO:0000256" key="1">
    <source>
        <dbReference type="SAM" id="MobiDB-lite"/>
    </source>
</evidence>
<evidence type="ECO:0008006" key="4">
    <source>
        <dbReference type="Google" id="ProtNLM"/>
    </source>
</evidence>
<dbReference type="PANTHER" id="PTHR21004:SF0">
    <property type="entry name" value="PEROXISOMAL LEADER PEPTIDE-PROCESSING PROTEASE"/>
    <property type="match status" value="1"/>
</dbReference>
<accession>A0AAV0PD05</accession>
<dbReference type="Gene3D" id="2.40.10.10">
    <property type="entry name" value="Trypsin-like serine proteases"/>
    <property type="match status" value="3"/>
</dbReference>
<dbReference type="FunFam" id="2.40.10.10:FF:000096">
    <property type="entry name" value="Glyoxysomal processing protease glyoxysomal"/>
    <property type="match status" value="1"/>
</dbReference>
<dbReference type="GO" id="GO:0005777">
    <property type="term" value="C:peroxisome"/>
    <property type="evidence" value="ECO:0007669"/>
    <property type="project" value="InterPro"/>
</dbReference>
<dbReference type="PANTHER" id="PTHR21004">
    <property type="entry name" value="SERINE PROTEASE-RELATED"/>
    <property type="match status" value="1"/>
</dbReference>
<dbReference type="Proteomes" id="UP001154282">
    <property type="component" value="Unassembled WGS sequence"/>
</dbReference>
<proteinExistence type="predicted"/>
<organism evidence="2 3">
    <name type="scientific">Linum tenue</name>
    <dbReference type="NCBI Taxonomy" id="586396"/>
    <lineage>
        <taxon>Eukaryota</taxon>
        <taxon>Viridiplantae</taxon>
        <taxon>Streptophyta</taxon>
        <taxon>Embryophyta</taxon>
        <taxon>Tracheophyta</taxon>
        <taxon>Spermatophyta</taxon>
        <taxon>Magnoliopsida</taxon>
        <taxon>eudicotyledons</taxon>
        <taxon>Gunneridae</taxon>
        <taxon>Pentapetalae</taxon>
        <taxon>rosids</taxon>
        <taxon>fabids</taxon>
        <taxon>Malpighiales</taxon>
        <taxon>Linaceae</taxon>
        <taxon>Linum</taxon>
    </lineage>
</organism>
<gene>
    <name evidence="2" type="ORF">LITE_LOCUS37929</name>
</gene>
<dbReference type="SUPFAM" id="SSF50494">
    <property type="entry name" value="Trypsin-like serine proteases"/>
    <property type="match status" value="2"/>
</dbReference>
<dbReference type="GO" id="GO:0016485">
    <property type="term" value="P:protein processing"/>
    <property type="evidence" value="ECO:0007669"/>
    <property type="project" value="InterPro"/>
</dbReference>
<name>A0AAV0PD05_9ROSI</name>
<dbReference type="InterPro" id="IPR043504">
    <property type="entry name" value="Peptidase_S1_PA_chymotrypsin"/>
</dbReference>
<comment type="caution">
    <text evidence="2">The sequence shown here is derived from an EMBL/GenBank/DDBJ whole genome shotgun (WGS) entry which is preliminary data.</text>
</comment>
<evidence type="ECO:0000313" key="3">
    <source>
        <dbReference type="Proteomes" id="UP001154282"/>
    </source>
</evidence>
<dbReference type="InterPro" id="IPR039245">
    <property type="entry name" value="TYSND1/DEG15"/>
</dbReference>
<reference evidence="2" key="1">
    <citation type="submission" date="2022-08" db="EMBL/GenBank/DDBJ databases">
        <authorList>
            <person name="Gutierrez-Valencia J."/>
        </authorList>
    </citation>
    <scope>NUCLEOTIDE SEQUENCE</scope>
</reference>
<feature type="region of interest" description="Disordered" evidence="1">
    <location>
        <begin position="735"/>
        <end position="756"/>
    </location>
</feature>
<dbReference type="InterPro" id="IPR009003">
    <property type="entry name" value="Peptidase_S1_PA"/>
</dbReference>
<dbReference type="Pfam" id="PF13365">
    <property type="entry name" value="Trypsin_2"/>
    <property type="match status" value="2"/>
</dbReference>
<dbReference type="EMBL" id="CAMGYJ010000008">
    <property type="protein sequence ID" value="CAI0468738.1"/>
    <property type="molecule type" value="Genomic_DNA"/>
</dbReference>
<dbReference type="GO" id="GO:0004252">
    <property type="term" value="F:serine-type endopeptidase activity"/>
    <property type="evidence" value="ECO:0007669"/>
    <property type="project" value="InterPro"/>
</dbReference>